<feature type="transmembrane region" description="Helical" evidence="1">
    <location>
        <begin position="20"/>
        <end position="41"/>
    </location>
</feature>
<name>A0AAD5VE77_9APHY</name>
<evidence type="ECO:0000259" key="2">
    <source>
        <dbReference type="Pfam" id="PF20152"/>
    </source>
</evidence>
<organism evidence="3 4">
    <name type="scientific">Meripilus lineatus</name>
    <dbReference type="NCBI Taxonomy" id="2056292"/>
    <lineage>
        <taxon>Eukaryota</taxon>
        <taxon>Fungi</taxon>
        <taxon>Dikarya</taxon>
        <taxon>Basidiomycota</taxon>
        <taxon>Agaricomycotina</taxon>
        <taxon>Agaricomycetes</taxon>
        <taxon>Polyporales</taxon>
        <taxon>Meripilaceae</taxon>
        <taxon>Meripilus</taxon>
    </lineage>
</organism>
<protein>
    <recommendedName>
        <fullName evidence="2">DUF6534 domain-containing protein</fullName>
    </recommendedName>
</protein>
<keyword evidence="1" id="KW-1133">Transmembrane helix</keyword>
<feature type="transmembrane region" description="Helical" evidence="1">
    <location>
        <begin position="231"/>
        <end position="256"/>
    </location>
</feature>
<dbReference type="Pfam" id="PF20152">
    <property type="entry name" value="DUF6534"/>
    <property type="match status" value="1"/>
</dbReference>
<feature type="transmembrane region" description="Helical" evidence="1">
    <location>
        <begin position="48"/>
        <end position="70"/>
    </location>
</feature>
<reference evidence="3" key="1">
    <citation type="submission" date="2022-07" db="EMBL/GenBank/DDBJ databases">
        <title>Genome Sequence of Physisporinus lineatus.</title>
        <authorList>
            <person name="Buettner E."/>
        </authorList>
    </citation>
    <scope>NUCLEOTIDE SEQUENCE</scope>
    <source>
        <strain evidence="3">VT162</strain>
    </source>
</reference>
<keyword evidence="1" id="KW-0472">Membrane</keyword>
<feature type="transmembrane region" description="Helical" evidence="1">
    <location>
        <begin position="90"/>
        <end position="109"/>
    </location>
</feature>
<proteinExistence type="predicted"/>
<dbReference type="PANTHER" id="PTHR40465">
    <property type="entry name" value="CHROMOSOME 1, WHOLE GENOME SHOTGUN SEQUENCE"/>
    <property type="match status" value="1"/>
</dbReference>
<feature type="domain" description="DUF6534" evidence="2">
    <location>
        <begin position="196"/>
        <end position="288"/>
    </location>
</feature>
<accession>A0AAD5VE77</accession>
<dbReference type="Proteomes" id="UP001212997">
    <property type="component" value="Unassembled WGS sequence"/>
</dbReference>
<keyword evidence="4" id="KW-1185">Reference proteome</keyword>
<evidence type="ECO:0000256" key="1">
    <source>
        <dbReference type="SAM" id="Phobius"/>
    </source>
</evidence>
<evidence type="ECO:0000313" key="4">
    <source>
        <dbReference type="Proteomes" id="UP001212997"/>
    </source>
</evidence>
<dbReference type="AlphaFoldDB" id="A0AAD5VE77"/>
<comment type="caution">
    <text evidence="3">The sequence shown here is derived from an EMBL/GenBank/DDBJ whole genome shotgun (WGS) entry which is preliminary data.</text>
</comment>
<dbReference type="InterPro" id="IPR045339">
    <property type="entry name" value="DUF6534"/>
</dbReference>
<dbReference type="PANTHER" id="PTHR40465:SF1">
    <property type="entry name" value="DUF6534 DOMAIN-CONTAINING PROTEIN"/>
    <property type="match status" value="1"/>
</dbReference>
<feature type="transmembrane region" description="Helical" evidence="1">
    <location>
        <begin position="187"/>
        <end position="211"/>
    </location>
</feature>
<evidence type="ECO:0000313" key="3">
    <source>
        <dbReference type="EMBL" id="KAJ3489081.1"/>
    </source>
</evidence>
<sequence>MMKLQVLRSVGSLSYNNNMFLESYFAIMLYGIIIAQAYVYLFDRKRDALLLQFTVLTVVIIETIHTGLIIQSSNEYILGRVWYGATWSESASVLLGVLVETIVQAFYVWRVYISVSTSESIINVDLNAVRHISPAGATMWDSCRYVSPSHSPPRAHPTQLGFGFTITGTLFRQKEWIAIRYDAGSRVIMSLGIGAAAVTDVVTTGILVYHLHKNRTGIKETDHIIKSIMMYFVHTGAITTLCLVIVLILTICPFWASIFCRVNVRDIVERASLEPDPALLPVYANSFLGSCALPDLMPG</sequence>
<keyword evidence="1" id="KW-0812">Transmembrane</keyword>
<gene>
    <name evidence="3" type="ORF">NLI96_g2374</name>
</gene>
<dbReference type="EMBL" id="JANAWD010000053">
    <property type="protein sequence ID" value="KAJ3489081.1"/>
    <property type="molecule type" value="Genomic_DNA"/>
</dbReference>